<feature type="transmembrane region" description="Helical" evidence="1">
    <location>
        <begin position="26"/>
        <end position="49"/>
    </location>
</feature>
<dbReference type="PANTHER" id="PTHR24177">
    <property type="entry name" value="CASKIN"/>
    <property type="match status" value="1"/>
</dbReference>
<evidence type="ECO:0000256" key="1">
    <source>
        <dbReference type="SAM" id="Phobius"/>
    </source>
</evidence>
<protein>
    <submittedName>
        <fullName evidence="2">Uncharacterized protein</fullName>
    </submittedName>
</protein>
<dbReference type="PANTHER" id="PTHR24177:SF329">
    <property type="entry name" value="ANKYRIN REPEAT PROTEIN"/>
    <property type="match status" value="1"/>
</dbReference>
<dbReference type="AlphaFoldDB" id="A0A2K2BAT5"/>
<dbReference type="STRING" id="3694.A0A2K2BAT5"/>
<reference evidence="2 3" key="1">
    <citation type="journal article" date="2006" name="Science">
        <title>The genome of black cottonwood, Populus trichocarpa (Torr. &amp; Gray).</title>
        <authorList>
            <person name="Tuskan G.A."/>
            <person name="Difazio S."/>
            <person name="Jansson S."/>
            <person name="Bohlmann J."/>
            <person name="Grigoriev I."/>
            <person name="Hellsten U."/>
            <person name="Putnam N."/>
            <person name="Ralph S."/>
            <person name="Rombauts S."/>
            <person name="Salamov A."/>
            <person name="Schein J."/>
            <person name="Sterck L."/>
            <person name="Aerts A."/>
            <person name="Bhalerao R.R."/>
            <person name="Bhalerao R.P."/>
            <person name="Blaudez D."/>
            <person name="Boerjan W."/>
            <person name="Brun A."/>
            <person name="Brunner A."/>
            <person name="Busov V."/>
            <person name="Campbell M."/>
            <person name="Carlson J."/>
            <person name="Chalot M."/>
            <person name="Chapman J."/>
            <person name="Chen G.L."/>
            <person name="Cooper D."/>
            <person name="Coutinho P.M."/>
            <person name="Couturier J."/>
            <person name="Covert S."/>
            <person name="Cronk Q."/>
            <person name="Cunningham R."/>
            <person name="Davis J."/>
            <person name="Degroeve S."/>
            <person name="Dejardin A."/>
            <person name="Depamphilis C."/>
            <person name="Detter J."/>
            <person name="Dirks B."/>
            <person name="Dubchak I."/>
            <person name="Duplessis S."/>
            <person name="Ehlting J."/>
            <person name="Ellis B."/>
            <person name="Gendler K."/>
            <person name="Goodstein D."/>
            <person name="Gribskov M."/>
            <person name="Grimwood J."/>
            <person name="Groover A."/>
            <person name="Gunter L."/>
            <person name="Hamberger B."/>
            <person name="Heinze B."/>
            <person name="Helariutta Y."/>
            <person name="Henrissat B."/>
            <person name="Holligan D."/>
            <person name="Holt R."/>
            <person name="Huang W."/>
            <person name="Islam-Faridi N."/>
            <person name="Jones S."/>
            <person name="Jones-Rhoades M."/>
            <person name="Jorgensen R."/>
            <person name="Joshi C."/>
            <person name="Kangasjarvi J."/>
            <person name="Karlsson J."/>
            <person name="Kelleher C."/>
            <person name="Kirkpatrick R."/>
            <person name="Kirst M."/>
            <person name="Kohler A."/>
            <person name="Kalluri U."/>
            <person name="Larimer F."/>
            <person name="Leebens-Mack J."/>
            <person name="Leple J.C."/>
            <person name="Locascio P."/>
            <person name="Lou Y."/>
            <person name="Lucas S."/>
            <person name="Martin F."/>
            <person name="Montanini B."/>
            <person name="Napoli C."/>
            <person name="Nelson D.R."/>
            <person name="Nelson C."/>
            <person name="Nieminen K."/>
            <person name="Nilsson O."/>
            <person name="Pereda V."/>
            <person name="Peter G."/>
            <person name="Philippe R."/>
            <person name="Pilate G."/>
            <person name="Poliakov A."/>
            <person name="Razumovskaya J."/>
            <person name="Richardson P."/>
            <person name="Rinaldi C."/>
            <person name="Ritland K."/>
            <person name="Rouze P."/>
            <person name="Ryaboy D."/>
            <person name="Schmutz J."/>
            <person name="Schrader J."/>
            <person name="Segerman B."/>
            <person name="Shin H."/>
            <person name="Siddiqui A."/>
            <person name="Sterky F."/>
            <person name="Terry A."/>
            <person name="Tsai C.J."/>
            <person name="Uberbacher E."/>
            <person name="Unneberg P."/>
            <person name="Vahala J."/>
            <person name="Wall K."/>
            <person name="Wessler S."/>
            <person name="Yang G."/>
            <person name="Yin T."/>
            <person name="Douglas C."/>
            <person name="Marra M."/>
            <person name="Sandberg G."/>
            <person name="Van de Peer Y."/>
            <person name="Rokhsar D."/>
        </authorList>
    </citation>
    <scope>NUCLEOTIDE SEQUENCE [LARGE SCALE GENOMIC DNA]</scope>
    <source>
        <strain evidence="3">cv. Nisqually</strain>
    </source>
</reference>
<organism evidence="2 3">
    <name type="scientific">Populus trichocarpa</name>
    <name type="common">Western balsam poplar</name>
    <name type="synonym">Populus balsamifera subsp. trichocarpa</name>
    <dbReference type="NCBI Taxonomy" id="3694"/>
    <lineage>
        <taxon>Eukaryota</taxon>
        <taxon>Viridiplantae</taxon>
        <taxon>Streptophyta</taxon>
        <taxon>Embryophyta</taxon>
        <taxon>Tracheophyta</taxon>
        <taxon>Spermatophyta</taxon>
        <taxon>Magnoliopsida</taxon>
        <taxon>eudicotyledons</taxon>
        <taxon>Gunneridae</taxon>
        <taxon>Pentapetalae</taxon>
        <taxon>rosids</taxon>
        <taxon>fabids</taxon>
        <taxon>Malpighiales</taxon>
        <taxon>Salicaceae</taxon>
        <taxon>Saliceae</taxon>
        <taxon>Populus</taxon>
    </lineage>
</organism>
<keyword evidence="1" id="KW-0812">Transmembrane</keyword>
<gene>
    <name evidence="2" type="ORF">POPTR_003G219600</name>
</gene>
<accession>A0A2K2BAT5</accession>
<dbReference type="EMBL" id="CM009292">
    <property type="protein sequence ID" value="PNT46889.1"/>
    <property type="molecule type" value="Genomic_DNA"/>
</dbReference>
<keyword evidence="1" id="KW-0472">Membrane</keyword>
<keyword evidence="3" id="KW-1185">Reference proteome</keyword>
<sequence>MALQVVWRVHFSPISFLTIRRPPSRLFIISDAISIFASSASVVTFLGILTSSYGEHDFLESLPRNLKIGLSALSFLLQT</sequence>
<dbReference type="InParanoid" id="A0A2K2BAT5"/>
<name>A0A2K2BAT5_POPTR</name>
<evidence type="ECO:0000313" key="3">
    <source>
        <dbReference type="Proteomes" id="UP000006729"/>
    </source>
</evidence>
<dbReference type="Proteomes" id="UP000006729">
    <property type="component" value="Chromosome 3"/>
</dbReference>
<evidence type="ECO:0000313" key="2">
    <source>
        <dbReference type="EMBL" id="PNT46889.1"/>
    </source>
</evidence>
<proteinExistence type="predicted"/>
<keyword evidence="1" id="KW-1133">Transmembrane helix</keyword>